<accession>A0A5A7R439</accession>
<evidence type="ECO:0000256" key="1">
    <source>
        <dbReference type="ARBA" id="ARBA00022801"/>
    </source>
</evidence>
<dbReference type="InterPro" id="IPR036881">
    <property type="entry name" value="Glyco_hydro_3_C_sf"/>
</dbReference>
<protein>
    <submittedName>
        <fullName evidence="4">Beta xylosidase</fullName>
    </submittedName>
</protein>
<dbReference type="InterPro" id="IPR013783">
    <property type="entry name" value="Ig-like_fold"/>
</dbReference>
<dbReference type="SMART" id="SM01217">
    <property type="entry name" value="Fn3_like"/>
    <property type="match status" value="1"/>
</dbReference>
<dbReference type="Gene3D" id="2.60.40.10">
    <property type="entry name" value="Immunoglobulins"/>
    <property type="match status" value="1"/>
</dbReference>
<dbReference type="InterPro" id="IPR026891">
    <property type="entry name" value="Fn3-like"/>
</dbReference>
<dbReference type="FunFam" id="3.40.50.1700:FF:000001">
    <property type="entry name" value="probable beta-D-xylosidase 2"/>
    <property type="match status" value="1"/>
</dbReference>
<dbReference type="InterPro" id="IPR017853">
    <property type="entry name" value="GH"/>
</dbReference>
<dbReference type="AlphaFoldDB" id="A0A5A7R439"/>
<dbReference type="GO" id="GO:0045493">
    <property type="term" value="P:xylan catabolic process"/>
    <property type="evidence" value="ECO:0007669"/>
    <property type="project" value="InterPro"/>
</dbReference>
<dbReference type="OrthoDB" id="47059at2759"/>
<keyword evidence="2" id="KW-0326">Glycosidase</keyword>
<dbReference type="InterPro" id="IPR002772">
    <property type="entry name" value="Glyco_hydro_3_C"/>
</dbReference>
<evidence type="ECO:0000259" key="3">
    <source>
        <dbReference type="SMART" id="SM01217"/>
    </source>
</evidence>
<dbReference type="SUPFAM" id="SSF52279">
    <property type="entry name" value="Beta-D-glucan exohydrolase, C-terminal domain"/>
    <property type="match status" value="1"/>
</dbReference>
<dbReference type="Pfam" id="PF01915">
    <property type="entry name" value="Glyco_hydro_3_C"/>
    <property type="match status" value="1"/>
</dbReference>
<dbReference type="PANTHER" id="PTHR42721">
    <property type="entry name" value="SUGAR HYDROLASE-RELATED"/>
    <property type="match status" value="1"/>
</dbReference>
<organism evidence="4 5">
    <name type="scientific">Striga asiatica</name>
    <name type="common">Asiatic witchweed</name>
    <name type="synonym">Buchnera asiatica</name>
    <dbReference type="NCBI Taxonomy" id="4170"/>
    <lineage>
        <taxon>Eukaryota</taxon>
        <taxon>Viridiplantae</taxon>
        <taxon>Streptophyta</taxon>
        <taxon>Embryophyta</taxon>
        <taxon>Tracheophyta</taxon>
        <taxon>Spermatophyta</taxon>
        <taxon>Magnoliopsida</taxon>
        <taxon>eudicotyledons</taxon>
        <taxon>Gunneridae</taxon>
        <taxon>Pentapetalae</taxon>
        <taxon>asterids</taxon>
        <taxon>lamiids</taxon>
        <taxon>Lamiales</taxon>
        <taxon>Orobanchaceae</taxon>
        <taxon>Buchnereae</taxon>
        <taxon>Striga</taxon>
    </lineage>
</organism>
<sequence length="484" mass="53293">MVNQFIYFWARNRYIVSDCDSVDVFFRQQHYTRTPEEAAAVAIKAGLNLDCGPFLAIYTQRAINAGILSEKDVNSALGYLLTVQMRLGMFDSPEGKYKDLGPKDVCTIPHQQLALEAAQQGIVLLQNSQNLLPLSTNNHRTVALIGPNSNATETMIGNYAGIPCGYISPLQGISSYVKKITHAMGCIDVACNDIKNFEEAEKAARKARATILVMGLSQAIEREGLDRVDLLLPGHQQELISRVANASKKPVILVLMSGGPVDITFAKNNPKIGAILWVGYPGQSGGMAIADVIYGKFNPKYLLHVPMTNMNMHADPRTGYPGRTYRFYYGPTVYSFGYGLSYSSFKHTIAHITTNIFIPLKSWNASKSSTLSSKGIRVSRISCEGLSLEVQVDVENQGKMDGHETIMIFASRNGTEKHLVAFEKVRVSKGEKKRVRSNIDVCKHLSSVDQFGIRRISTGQHLLHIGENLKHAIMVQNAVGGLEP</sequence>
<dbReference type="SUPFAM" id="SSF51445">
    <property type="entry name" value="(Trans)glycosidases"/>
    <property type="match status" value="1"/>
</dbReference>
<dbReference type="Pfam" id="PF14310">
    <property type="entry name" value="Fn3-like"/>
    <property type="match status" value="1"/>
</dbReference>
<gene>
    <name evidence="4" type="ORF">STAS_29564</name>
</gene>
<dbReference type="Gene3D" id="3.20.20.300">
    <property type="entry name" value="Glycoside hydrolase, family 3, N-terminal domain"/>
    <property type="match status" value="1"/>
</dbReference>
<keyword evidence="1" id="KW-0378">Hydrolase</keyword>
<dbReference type="InterPro" id="IPR044993">
    <property type="entry name" value="BXL"/>
</dbReference>
<dbReference type="Proteomes" id="UP000325081">
    <property type="component" value="Unassembled WGS sequence"/>
</dbReference>
<reference evidence="5" key="1">
    <citation type="journal article" date="2019" name="Curr. Biol.">
        <title>Genome Sequence of Striga asiatica Provides Insight into the Evolution of Plant Parasitism.</title>
        <authorList>
            <person name="Yoshida S."/>
            <person name="Kim S."/>
            <person name="Wafula E.K."/>
            <person name="Tanskanen J."/>
            <person name="Kim Y.M."/>
            <person name="Honaas L."/>
            <person name="Yang Z."/>
            <person name="Spallek T."/>
            <person name="Conn C.E."/>
            <person name="Ichihashi Y."/>
            <person name="Cheong K."/>
            <person name="Cui S."/>
            <person name="Der J.P."/>
            <person name="Gundlach H."/>
            <person name="Jiao Y."/>
            <person name="Hori C."/>
            <person name="Ishida J.K."/>
            <person name="Kasahara H."/>
            <person name="Kiba T."/>
            <person name="Kim M.S."/>
            <person name="Koo N."/>
            <person name="Laohavisit A."/>
            <person name="Lee Y.H."/>
            <person name="Lumba S."/>
            <person name="McCourt P."/>
            <person name="Mortimer J.C."/>
            <person name="Mutuku J.M."/>
            <person name="Nomura T."/>
            <person name="Sasaki-Sekimoto Y."/>
            <person name="Seto Y."/>
            <person name="Wang Y."/>
            <person name="Wakatake T."/>
            <person name="Sakakibara H."/>
            <person name="Demura T."/>
            <person name="Yamaguchi S."/>
            <person name="Yoneyama K."/>
            <person name="Manabe R.I."/>
            <person name="Nelson D.C."/>
            <person name="Schulman A.H."/>
            <person name="Timko M.P."/>
            <person name="dePamphilis C.W."/>
            <person name="Choi D."/>
            <person name="Shirasu K."/>
        </authorList>
    </citation>
    <scope>NUCLEOTIDE SEQUENCE [LARGE SCALE GENOMIC DNA]</scope>
    <source>
        <strain evidence="5">cv. UVA1</strain>
    </source>
</reference>
<name>A0A5A7R439_STRAF</name>
<dbReference type="GO" id="GO:0031222">
    <property type="term" value="P:arabinan catabolic process"/>
    <property type="evidence" value="ECO:0007669"/>
    <property type="project" value="TreeGrafter"/>
</dbReference>
<evidence type="ECO:0000313" key="5">
    <source>
        <dbReference type="Proteomes" id="UP000325081"/>
    </source>
</evidence>
<dbReference type="EMBL" id="BKCP01010181">
    <property type="protein sequence ID" value="GER52132.1"/>
    <property type="molecule type" value="Genomic_DNA"/>
</dbReference>
<dbReference type="GO" id="GO:0046556">
    <property type="term" value="F:alpha-L-arabinofuranosidase activity"/>
    <property type="evidence" value="ECO:0007669"/>
    <property type="project" value="TreeGrafter"/>
</dbReference>
<dbReference type="InterPro" id="IPR036962">
    <property type="entry name" value="Glyco_hydro_3_N_sf"/>
</dbReference>
<dbReference type="PANTHER" id="PTHR42721:SF45">
    <property type="entry name" value="BETA-D-XYLOSIDASE 2-RELATED"/>
    <property type="match status" value="1"/>
</dbReference>
<proteinExistence type="predicted"/>
<feature type="domain" description="Fibronectin type III-like" evidence="3">
    <location>
        <begin position="404"/>
        <end position="469"/>
    </location>
</feature>
<evidence type="ECO:0000313" key="4">
    <source>
        <dbReference type="EMBL" id="GER52132.1"/>
    </source>
</evidence>
<evidence type="ECO:0000256" key="2">
    <source>
        <dbReference type="ARBA" id="ARBA00023295"/>
    </source>
</evidence>
<dbReference type="GO" id="GO:0009044">
    <property type="term" value="F:xylan 1,4-beta-xylosidase activity"/>
    <property type="evidence" value="ECO:0007669"/>
    <property type="project" value="InterPro"/>
</dbReference>
<dbReference type="Gene3D" id="3.40.50.1700">
    <property type="entry name" value="Glycoside hydrolase family 3 C-terminal domain"/>
    <property type="match status" value="1"/>
</dbReference>
<comment type="caution">
    <text evidence="4">The sequence shown here is derived from an EMBL/GenBank/DDBJ whole genome shotgun (WGS) entry which is preliminary data.</text>
</comment>
<keyword evidence="5" id="KW-1185">Reference proteome</keyword>